<evidence type="ECO:0000256" key="1">
    <source>
        <dbReference type="ARBA" id="ARBA00004651"/>
    </source>
</evidence>
<proteinExistence type="inferred from homology"/>
<comment type="similarity">
    <text evidence="7">Belongs to the binding-protein-dependent transport system permease family.</text>
</comment>
<evidence type="ECO:0000256" key="2">
    <source>
        <dbReference type="ARBA" id="ARBA00022448"/>
    </source>
</evidence>
<dbReference type="RefSeq" id="WP_147543469.1">
    <property type="nucleotide sequence ID" value="NZ_JACRWD010000007.1"/>
</dbReference>
<evidence type="ECO:0000256" key="5">
    <source>
        <dbReference type="ARBA" id="ARBA00022989"/>
    </source>
</evidence>
<keyword evidence="4 7" id="KW-0812">Transmembrane</keyword>
<evidence type="ECO:0000256" key="7">
    <source>
        <dbReference type="RuleBase" id="RU363032"/>
    </source>
</evidence>
<comment type="caution">
    <text evidence="9">The sequence shown here is derived from an EMBL/GenBank/DDBJ whole genome shotgun (WGS) entry which is preliminary data.</text>
</comment>
<feature type="transmembrane region" description="Helical" evidence="7">
    <location>
        <begin position="241"/>
        <end position="267"/>
    </location>
</feature>
<evidence type="ECO:0000259" key="8">
    <source>
        <dbReference type="PROSITE" id="PS50928"/>
    </source>
</evidence>
<dbReference type="PANTHER" id="PTHR43163">
    <property type="entry name" value="DIPEPTIDE TRANSPORT SYSTEM PERMEASE PROTEIN DPPB-RELATED"/>
    <property type="match status" value="1"/>
</dbReference>
<feature type="transmembrane region" description="Helical" evidence="7">
    <location>
        <begin position="287"/>
        <end position="313"/>
    </location>
</feature>
<dbReference type="Pfam" id="PF00528">
    <property type="entry name" value="BPD_transp_1"/>
    <property type="match status" value="1"/>
</dbReference>
<dbReference type="InterPro" id="IPR045621">
    <property type="entry name" value="BPD_transp_1_N"/>
</dbReference>
<accession>A0ABR7K6Z8</accession>
<dbReference type="InterPro" id="IPR035906">
    <property type="entry name" value="MetI-like_sf"/>
</dbReference>
<keyword evidence="2 7" id="KW-0813">Transport</keyword>
<feature type="transmembrane region" description="Helical" evidence="7">
    <location>
        <begin position="187"/>
        <end position="206"/>
    </location>
</feature>
<dbReference type="Pfam" id="PF19300">
    <property type="entry name" value="BPD_transp_1_N"/>
    <property type="match status" value="1"/>
</dbReference>
<name>A0ABR7K6Z8_9FIRM</name>
<dbReference type="Proteomes" id="UP000611796">
    <property type="component" value="Unassembled WGS sequence"/>
</dbReference>
<comment type="subcellular location">
    <subcellularLocation>
        <location evidence="1 7">Cell membrane</location>
        <topology evidence="1 7">Multi-pass membrane protein</topology>
    </subcellularLocation>
</comment>
<evidence type="ECO:0000313" key="9">
    <source>
        <dbReference type="EMBL" id="MBC6004685.1"/>
    </source>
</evidence>
<dbReference type="CDD" id="cd06261">
    <property type="entry name" value="TM_PBP2"/>
    <property type="match status" value="1"/>
</dbReference>
<reference evidence="9 10" key="1">
    <citation type="submission" date="2020-08" db="EMBL/GenBank/DDBJ databases">
        <authorList>
            <person name="Liu C."/>
            <person name="Sun Q."/>
        </authorList>
    </citation>
    <scope>NUCLEOTIDE SEQUENCE [LARGE SCALE GENOMIC DNA]</scope>
    <source>
        <strain evidence="9 10">NSJ-45</strain>
    </source>
</reference>
<keyword evidence="5 7" id="KW-1133">Transmembrane helix</keyword>
<sequence length="321" mass="35881">MAKYILKRLLTSLVVLFGISIIIFALIHLQPGNPYSTMIDPNVSPEVVKEMLQKIGYYDPIYIKYFKWISRALTGDLGYSIYYGQPVLNIIGTRMSNTVLLASFSLLLSLIFGIGIGILSAIKKNTLFDHIVTVVSFIGLSIPAFFFGLILIKIFSFDLKLLPVSGMKTLGTDYTGIKAVLDTLKHMILPGIVLAFLQSTAFIRYTRSAMIDVLDKEYITTARSKGLTINKAIFKHGFKNALIPIVTIFCLQIPFLFSGALLTETVFVWPGIGRLSYEAVLNRDYSLIMGILMILSIIILLSNLLADILYAIIDPRIRYDK</sequence>
<gene>
    <name evidence="9" type="ORF">H8891_12885</name>
</gene>
<evidence type="ECO:0000256" key="6">
    <source>
        <dbReference type="ARBA" id="ARBA00023136"/>
    </source>
</evidence>
<keyword evidence="10" id="KW-1185">Reference proteome</keyword>
<dbReference type="PROSITE" id="PS50928">
    <property type="entry name" value="ABC_TM1"/>
    <property type="match status" value="1"/>
</dbReference>
<dbReference type="PANTHER" id="PTHR43163:SF6">
    <property type="entry name" value="DIPEPTIDE TRANSPORT SYSTEM PERMEASE PROTEIN DPPB-RELATED"/>
    <property type="match status" value="1"/>
</dbReference>
<evidence type="ECO:0000313" key="10">
    <source>
        <dbReference type="Proteomes" id="UP000611796"/>
    </source>
</evidence>
<organism evidence="9 10">
    <name type="scientific">Paeniclostridium hominis</name>
    <dbReference type="NCBI Taxonomy" id="2764329"/>
    <lineage>
        <taxon>Bacteria</taxon>
        <taxon>Bacillati</taxon>
        <taxon>Bacillota</taxon>
        <taxon>Clostridia</taxon>
        <taxon>Peptostreptococcales</taxon>
        <taxon>Peptostreptococcaceae</taxon>
        <taxon>Paeniclostridium</taxon>
    </lineage>
</organism>
<dbReference type="EMBL" id="JACRWD010000007">
    <property type="protein sequence ID" value="MBC6004685.1"/>
    <property type="molecule type" value="Genomic_DNA"/>
</dbReference>
<dbReference type="Gene3D" id="1.10.3720.10">
    <property type="entry name" value="MetI-like"/>
    <property type="match status" value="1"/>
</dbReference>
<evidence type="ECO:0000256" key="3">
    <source>
        <dbReference type="ARBA" id="ARBA00022475"/>
    </source>
</evidence>
<keyword evidence="3" id="KW-1003">Cell membrane</keyword>
<feature type="domain" description="ABC transmembrane type-1" evidence="8">
    <location>
        <begin position="95"/>
        <end position="310"/>
    </location>
</feature>
<dbReference type="InterPro" id="IPR000515">
    <property type="entry name" value="MetI-like"/>
</dbReference>
<feature type="transmembrane region" description="Helical" evidence="7">
    <location>
        <begin position="9"/>
        <end position="29"/>
    </location>
</feature>
<feature type="transmembrane region" description="Helical" evidence="7">
    <location>
        <begin position="99"/>
        <end position="119"/>
    </location>
</feature>
<evidence type="ECO:0000256" key="4">
    <source>
        <dbReference type="ARBA" id="ARBA00022692"/>
    </source>
</evidence>
<dbReference type="SUPFAM" id="SSF161098">
    <property type="entry name" value="MetI-like"/>
    <property type="match status" value="1"/>
</dbReference>
<protein>
    <submittedName>
        <fullName evidence="9">ABC transporter permease</fullName>
    </submittedName>
</protein>
<feature type="transmembrane region" description="Helical" evidence="7">
    <location>
        <begin position="131"/>
        <end position="155"/>
    </location>
</feature>
<keyword evidence="6 7" id="KW-0472">Membrane</keyword>